<dbReference type="InterPro" id="IPR013083">
    <property type="entry name" value="Znf_RING/FYVE/PHD"/>
</dbReference>
<dbReference type="PROSITE" id="PS50089">
    <property type="entry name" value="ZF_RING_2"/>
    <property type="match status" value="1"/>
</dbReference>
<keyword evidence="4" id="KW-0808">Transferase</keyword>
<sequence>MEHNSQKFQWHYTEFSDQSFEVHGRTLFFILVLLILLLILTLIFLYARWACRRHHLTPNNNSISAASTPPRNQGLGSDAIRGLPIVMHKSLPSSCSGPGMVKEQGQEQVEDAAAVAECCICLGAFADGDKVKVLPPCNHCYHPHCVDAWLINHSNCPLCRASLHLQPNDAVEIVVE</sequence>
<evidence type="ECO:0000259" key="14">
    <source>
        <dbReference type="PROSITE" id="PS50089"/>
    </source>
</evidence>
<dbReference type="Proteomes" id="UP000813462">
    <property type="component" value="Unassembled WGS sequence"/>
</dbReference>
<evidence type="ECO:0000256" key="13">
    <source>
        <dbReference type="SAM" id="Phobius"/>
    </source>
</evidence>
<name>A0A978VPW0_ZIZJJ</name>
<evidence type="ECO:0000313" key="15">
    <source>
        <dbReference type="EMBL" id="KAH7537585.1"/>
    </source>
</evidence>
<feature type="domain" description="RING-type" evidence="14">
    <location>
        <begin position="118"/>
        <end position="160"/>
    </location>
</feature>
<dbReference type="InterPro" id="IPR044602">
    <property type="entry name" value="ATL10/ATL72-79-like"/>
</dbReference>
<keyword evidence="10 13" id="KW-0472">Membrane</keyword>
<comment type="caution">
    <text evidence="15">The sequence shown here is derived from an EMBL/GenBank/DDBJ whole genome shotgun (WGS) entry which is preliminary data.</text>
</comment>
<dbReference type="GO" id="GO:0016567">
    <property type="term" value="P:protein ubiquitination"/>
    <property type="evidence" value="ECO:0007669"/>
    <property type="project" value="InterPro"/>
</dbReference>
<gene>
    <name evidence="15" type="ORF">FEM48_Zijuj03G0108500</name>
</gene>
<reference evidence="15" key="1">
    <citation type="journal article" date="2021" name="Front. Plant Sci.">
        <title>Chromosome-Scale Genome Assembly for Chinese Sour Jujube and Insights Into Its Genome Evolution and Domestication Signature.</title>
        <authorList>
            <person name="Shen L.-Y."/>
            <person name="Luo H."/>
            <person name="Wang X.-L."/>
            <person name="Wang X.-M."/>
            <person name="Qiu X.-J."/>
            <person name="Liu H."/>
            <person name="Zhou S.-S."/>
            <person name="Jia K.-H."/>
            <person name="Nie S."/>
            <person name="Bao Y.-T."/>
            <person name="Zhang R.-G."/>
            <person name="Yun Q.-Z."/>
            <person name="Chai Y.-H."/>
            <person name="Lu J.-Y."/>
            <person name="Li Y."/>
            <person name="Zhao S.-W."/>
            <person name="Mao J.-F."/>
            <person name="Jia S.-G."/>
            <person name="Mao Y.-M."/>
        </authorList>
    </citation>
    <scope>NUCLEOTIDE SEQUENCE</scope>
    <source>
        <strain evidence="15">AT0</strain>
        <tissue evidence="15">Leaf</tissue>
    </source>
</reference>
<evidence type="ECO:0000256" key="6">
    <source>
        <dbReference type="ARBA" id="ARBA00022723"/>
    </source>
</evidence>
<dbReference type="EMBL" id="JAEACU010000003">
    <property type="protein sequence ID" value="KAH7537585.1"/>
    <property type="molecule type" value="Genomic_DNA"/>
</dbReference>
<dbReference type="Pfam" id="PF13639">
    <property type="entry name" value="zf-RING_2"/>
    <property type="match status" value="1"/>
</dbReference>
<keyword evidence="6" id="KW-0479">Metal-binding</keyword>
<dbReference type="GO" id="GO:0061630">
    <property type="term" value="F:ubiquitin protein ligase activity"/>
    <property type="evidence" value="ECO:0007669"/>
    <property type="project" value="UniProtKB-EC"/>
</dbReference>
<evidence type="ECO:0000256" key="12">
    <source>
        <dbReference type="PROSITE-ProRule" id="PRU00175"/>
    </source>
</evidence>
<evidence type="ECO:0000256" key="1">
    <source>
        <dbReference type="ARBA" id="ARBA00000900"/>
    </source>
</evidence>
<evidence type="ECO:0000256" key="2">
    <source>
        <dbReference type="ARBA" id="ARBA00004167"/>
    </source>
</evidence>
<feature type="transmembrane region" description="Helical" evidence="13">
    <location>
        <begin position="27"/>
        <end position="47"/>
    </location>
</feature>
<keyword evidence="7" id="KW-0833">Ubl conjugation pathway</keyword>
<keyword evidence="9 13" id="KW-1133">Transmembrane helix</keyword>
<proteinExistence type="inferred from homology"/>
<protein>
    <recommendedName>
        <fullName evidence="3">RING-type E3 ubiquitin transferase</fullName>
        <ecNumber evidence="3">2.3.2.27</ecNumber>
    </recommendedName>
</protein>
<evidence type="ECO:0000256" key="8">
    <source>
        <dbReference type="ARBA" id="ARBA00022833"/>
    </source>
</evidence>
<comment type="catalytic activity">
    <reaction evidence="1">
        <text>S-ubiquitinyl-[E2 ubiquitin-conjugating enzyme]-L-cysteine + [acceptor protein]-L-lysine = [E2 ubiquitin-conjugating enzyme]-L-cysteine + N(6)-ubiquitinyl-[acceptor protein]-L-lysine.</text>
        <dbReference type="EC" id="2.3.2.27"/>
    </reaction>
</comment>
<dbReference type="EC" id="2.3.2.27" evidence="3"/>
<dbReference type="PANTHER" id="PTHR46905:SF7">
    <property type="entry name" value="RING-H2 FINGER PROTEIN ATL78"/>
    <property type="match status" value="1"/>
</dbReference>
<keyword evidence="12" id="KW-0863">Zinc-finger</keyword>
<evidence type="ECO:0000256" key="3">
    <source>
        <dbReference type="ARBA" id="ARBA00012483"/>
    </source>
</evidence>
<dbReference type="OrthoDB" id="8062037at2759"/>
<dbReference type="GO" id="GO:0008270">
    <property type="term" value="F:zinc ion binding"/>
    <property type="evidence" value="ECO:0007669"/>
    <property type="project" value="UniProtKB-KW"/>
</dbReference>
<keyword evidence="8" id="KW-0862">Zinc</keyword>
<evidence type="ECO:0000313" key="16">
    <source>
        <dbReference type="Proteomes" id="UP000813462"/>
    </source>
</evidence>
<evidence type="ECO:0000256" key="5">
    <source>
        <dbReference type="ARBA" id="ARBA00022692"/>
    </source>
</evidence>
<dbReference type="SMART" id="SM00184">
    <property type="entry name" value="RING"/>
    <property type="match status" value="1"/>
</dbReference>
<organism evidence="15 16">
    <name type="scientific">Ziziphus jujuba var. spinosa</name>
    <dbReference type="NCBI Taxonomy" id="714518"/>
    <lineage>
        <taxon>Eukaryota</taxon>
        <taxon>Viridiplantae</taxon>
        <taxon>Streptophyta</taxon>
        <taxon>Embryophyta</taxon>
        <taxon>Tracheophyta</taxon>
        <taxon>Spermatophyta</taxon>
        <taxon>Magnoliopsida</taxon>
        <taxon>eudicotyledons</taxon>
        <taxon>Gunneridae</taxon>
        <taxon>Pentapetalae</taxon>
        <taxon>rosids</taxon>
        <taxon>fabids</taxon>
        <taxon>Rosales</taxon>
        <taxon>Rhamnaceae</taxon>
        <taxon>Paliureae</taxon>
        <taxon>Ziziphus</taxon>
    </lineage>
</organism>
<dbReference type="GO" id="GO:0016020">
    <property type="term" value="C:membrane"/>
    <property type="evidence" value="ECO:0007669"/>
    <property type="project" value="UniProtKB-SubCell"/>
</dbReference>
<dbReference type="Gene3D" id="3.30.40.10">
    <property type="entry name" value="Zinc/RING finger domain, C3HC4 (zinc finger)"/>
    <property type="match status" value="1"/>
</dbReference>
<evidence type="ECO:0000256" key="9">
    <source>
        <dbReference type="ARBA" id="ARBA00022989"/>
    </source>
</evidence>
<accession>A0A978VPW0</accession>
<evidence type="ECO:0000256" key="11">
    <source>
        <dbReference type="ARBA" id="ARBA00024209"/>
    </source>
</evidence>
<dbReference type="InterPro" id="IPR001841">
    <property type="entry name" value="Znf_RING"/>
</dbReference>
<keyword evidence="5 13" id="KW-0812">Transmembrane</keyword>
<comment type="similarity">
    <text evidence="11">Belongs to the RING-type zinc finger family. ATL subfamily.</text>
</comment>
<comment type="subcellular location">
    <subcellularLocation>
        <location evidence="2">Membrane</location>
        <topology evidence="2">Single-pass membrane protein</topology>
    </subcellularLocation>
</comment>
<dbReference type="AlphaFoldDB" id="A0A978VPW0"/>
<dbReference type="PANTHER" id="PTHR46905">
    <property type="entry name" value="RING-H2 FINGER PROTEIN ATL78"/>
    <property type="match status" value="1"/>
</dbReference>
<evidence type="ECO:0000256" key="10">
    <source>
        <dbReference type="ARBA" id="ARBA00023136"/>
    </source>
</evidence>
<evidence type="ECO:0000256" key="7">
    <source>
        <dbReference type="ARBA" id="ARBA00022786"/>
    </source>
</evidence>
<dbReference type="SUPFAM" id="SSF57850">
    <property type="entry name" value="RING/U-box"/>
    <property type="match status" value="1"/>
</dbReference>
<evidence type="ECO:0000256" key="4">
    <source>
        <dbReference type="ARBA" id="ARBA00022679"/>
    </source>
</evidence>